<keyword evidence="2" id="KW-1185">Reference proteome</keyword>
<reference evidence="1 2" key="1">
    <citation type="submission" date="2020-01" db="EMBL/GenBank/DDBJ databases">
        <title>Investigation of new actinobacteria for the biodesulphurisation of diesel fuel.</title>
        <authorList>
            <person name="Athi Narayanan S.M."/>
        </authorList>
    </citation>
    <scope>NUCLEOTIDE SEQUENCE [LARGE SCALE GENOMIC DNA]</scope>
    <source>
        <strain evidence="1 2">213E</strain>
    </source>
</reference>
<evidence type="ECO:0000313" key="1">
    <source>
        <dbReference type="EMBL" id="NDK91062.1"/>
    </source>
</evidence>
<accession>A0A7K3LS85</accession>
<name>A0A7K3LS85_9ACTN</name>
<proteinExistence type="predicted"/>
<protein>
    <submittedName>
        <fullName evidence="1">Uncharacterized protein</fullName>
    </submittedName>
</protein>
<dbReference type="AlphaFoldDB" id="A0A7K3LS85"/>
<evidence type="ECO:0000313" key="2">
    <source>
        <dbReference type="Proteomes" id="UP000466307"/>
    </source>
</evidence>
<dbReference type="EMBL" id="JAADZU010000055">
    <property type="protein sequence ID" value="NDK91062.1"/>
    <property type="molecule type" value="Genomic_DNA"/>
</dbReference>
<comment type="caution">
    <text evidence="1">The sequence shown here is derived from an EMBL/GenBank/DDBJ whole genome shotgun (WGS) entry which is preliminary data.</text>
</comment>
<dbReference type="RefSeq" id="WP_059038050.1">
    <property type="nucleotide sequence ID" value="NZ_JAADZU010000055.1"/>
</dbReference>
<gene>
    <name evidence="1" type="ORF">GYA93_15945</name>
</gene>
<dbReference type="Proteomes" id="UP000466307">
    <property type="component" value="Unassembled WGS sequence"/>
</dbReference>
<sequence>MGIAAAITYQLCTHCAITTARGGPCDFDAENIGEVLAFMRTHGQLVPAEYVHSDGDWTCEGCGLDQLAPTRTFTHF</sequence>
<organism evidence="1 2">
    <name type="scientific">Gordonia desulfuricans</name>
    <dbReference type="NCBI Taxonomy" id="89051"/>
    <lineage>
        <taxon>Bacteria</taxon>
        <taxon>Bacillati</taxon>
        <taxon>Actinomycetota</taxon>
        <taxon>Actinomycetes</taxon>
        <taxon>Mycobacteriales</taxon>
        <taxon>Gordoniaceae</taxon>
        <taxon>Gordonia</taxon>
    </lineage>
</organism>